<protein>
    <submittedName>
        <fullName evidence="2">Uncharacterized protein</fullName>
    </submittedName>
</protein>
<keyword evidence="1" id="KW-0812">Transmembrane</keyword>
<keyword evidence="1" id="KW-1133">Transmembrane helix</keyword>
<evidence type="ECO:0000256" key="1">
    <source>
        <dbReference type="SAM" id="Phobius"/>
    </source>
</evidence>
<evidence type="ECO:0000313" key="3">
    <source>
        <dbReference type="Proteomes" id="UP000030647"/>
    </source>
</evidence>
<sequence length="67" mass="7702">MRKRSLFVMSLGFLMMVFSPFYGTSTTHLSYWWLGGGAFIVAIGIYDAVASNREDKRRKEDDHKHGD</sequence>
<dbReference type="Proteomes" id="UP000030647">
    <property type="component" value="Unassembled WGS sequence"/>
</dbReference>
<dbReference type="AlphaFoldDB" id="U4TRV3"/>
<dbReference type="STRING" id="1231336.L248_1500"/>
<accession>U4TRV3</accession>
<feature type="transmembrane region" description="Helical" evidence="1">
    <location>
        <begin position="7"/>
        <end position="25"/>
    </location>
</feature>
<organism evidence="2 3">
    <name type="scientific">Schleiferilactobacillus shenzhenensis LY-73</name>
    <dbReference type="NCBI Taxonomy" id="1231336"/>
    <lineage>
        <taxon>Bacteria</taxon>
        <taxon>Bacillati</taxon>
        <taxon>Bacillota</taxon>
        <taxon>Bacilli</taxon>
        <taxon>Lactobacillales</taxon>
        <taxon>Lactobacillaceae</taxon>
        <taxon>Schleiferilactobacillus</taxon>
    </lineage>
</organism>
<reference evidence="3" key="1">
    <citation type="journal article" date="2013" name="Genome Announc.">
        <title>Whole-Genome Sequencing of Lactobacillus shenzhenensis Strain LY-73T.</title>
        <authorList>
            <person name="Lin Z."/>
            <person name="Liu Z."/>
            <person name="Yang R."/>
            <person name="Zou Y."/>
            <person name="Wan D."/>
            <person name="Chen J."/>
            <person name="Guo M."/>
            <person name="Zhao J."/>
            <person name="Fang C."/>
            <person name="Yang R."/>
            <person name="Liu F."/>
        </authorList>
    </citation>
    <scope>NUCLEOTIDE SEQUENCE [LARGE SCALE GENOMIC DNA]</scope>
    <source>
        <strain evidence="3">LY-73</strain>
    </source>
</reference>
<gene>
    <name evidence="2" type="ORF">L248_1500</name>
</gene>
<feature type="transmembrane region" description="Helical" evidence="1">
    <location>
        <begin position="31"/>
        <end position="49"/>
    </location>
</feature>
<keyword evidence="3" id="KW-1185">Reference proteome</keyword>
<dbReference type="RefSeq" id="WP_022530513.1">
    <property type="nucleotide sequence ID" value="NZ_KI271602.1"/>
</dbReference>
<keyword evidence="1" id="KW-0472">Membrane</keyword>
<dbReference type="HOGENOM" id="CLU_2807128_0_0_9"/>
<evidence type="ECO:0000313" key="2">
    <source>
        <dbReference type="EMBL" id="ERL64222.1"/>
    </source>
</evidence>
<dbReference type="eggNOG" id="ENOG5032JW2">
    <property type="taxonomic scope" value="Bacteria"/>
</dbReference>
<dbReference type="OrthoDB" id="2315048at2"/>
<dbReference type="EMBL" id="KI271602">
    <property type="protein sequence ID" value="ERL64222.1"/>
    <property type="molecule type" value="Genomic_DNA"/>
</dbReference>
<name>U4TRV3_9LACO</name>
<proteinExistence type="predicted"/>